<keyword evidence="9" id="KW-1185">Reference proteome</keyword>
<dbReference type="SUPFAM" id="SSF51445">
    <property type="entry name" value="(Trans)glycosidases"/>
    <property type="match status" value="1"/>
</dbReference>
<evidence type="ECO:0000313" key="11">
    <source>
        <dbReference type="RefSeq" id="XP_022107125.1"/>
    </source>
</evidence>
<dbReference type="AlphaFoldDB" id="A0A8B7ZPZ6"/>
<dbReference type="InterPro" id="IPR000322">
    <property type="entry name" value="Glyco_hydro_31_TIM"/>
</dbReference>
<keyword evidence="6" id="KW-0812">Transmembrane</keyword>
<feature type="compositionally biased region" description="Polar residues" evidence="5">
    <location>
        <begin position="13"/>
        <end position="25"/>
    </location>
</feature>
<protein>
    <submittedName>
        <fullName evidence="10 11">Uncharacterized family 31 glucosidase KIAA1161-like</fullName>
    </submittedName>
</protein>
<dbReference type="RefSeq" id="XP_022107151.1">
    <property type="nucleotide sequence ID" value="XM_022251459.1"/>
</dbReference>
<dbReference type="RefSeq" id="XP_022107115.1">
    <property type="nucleotide sequence ID" value="XM_022251423.1"/>
</dbReference>
<evidence type="ECO:0000259" key="7">
    <source>
        <dbReference type="Pfam" id="PF01055"/>
    </source>
</evidence>
<dbReference type="KEGG" id="aplc:110988155"/>
<dbReference type="InterPro" id="IPR017853">
    <property type="entry name" value="GH"/>
</dbReference>
<dbReference type="GeneID" id="110988155"/>
<evidence type="ECO:0000259" key="8">
    <source>
        <dbReference type="Pfam" id="PF21365"/>
    </source>
</evidence>
<dbReference type="Proteomes" id="UP000694845">
    <property type="component" value="Unplaced"/>
</dbReference>
<evidence type="ECO:0000256" key="2">
    <source>
        <dbReference type="ARBA" id="ARBA00022801"/>
    </source>
</evidence>
<dbReference type="PANTHER" id="PTHR43053">
    <property type="entry name" value="GLYCOSIDASE FAMILY 31"/>
    <property type="match status" value="1"/>
</dbReference>
<evidence type="ECO:0000256" key="6">
    <source>
        <dbReference type="SAM" id="Phobius"/>
    </source>
</evidence>
<dbReference type="CDD" id="cd06592">
    <property type="entry name" value="GH31_NET37"/>
    <property type="match status" value="1"/>
</dbReference>
<organism evidence="9 12">
    <name type="scientific">Acanthaster planci</name>
    <name type="common">Crown-of-thorns starfish</name>
    <dbReference type="NCBI Taxonomy" id="133434"/>
    <lineage>
        <taxon>Eukaryota</taxon>
        <taxon>Metazoa</taxon>
        <taxon>Echinodermata</taxon>
        <taxon>Eleutherozoa</taxon>
        <taxon>Asterozoa</taxon>
        <taxon>Asteroidea</taxon>
        <taxon>Valvatacea</taxon>
        <taxon>Valvatida</taxon>
        <taxon>Acanthasteridae</taxon>
        <taxon>Acanthaster</taxon>
    </lineage>
</organism>
<feature type="transmembrane region" description="Helical" evidence="6">
    <location>
        <begin position="47"/>
        <end position="65"/>
    </location>
</feature>
<dbReference type="Gene3D" id="3.20.20.80">
    <property type="entry name" value="Glycosidases"/>
    <property type="match status" value="1"/>
</dbReference>
<dbReference type="RefSeq" id="XP_022107141.1">
    <property type="nucleotide sequence ID" value="XM_022251449.1"/>
</dbReference>
<dbReference type="Pfam" id="PF21365">
    <property type="entry name" value="Glyco_hydro_31_3rd"/>
    <property type="match status" value="1"/>
</dbReference>
<dbReference type="PANTHER" id="PTHR43053:SF4">
    <property type="entry name" value="MYOGENESIS-REGULATING GLYCOSIDASE"/>
    <property type="match status" value="1"/>
</dbReference>
<evidence type="ECO:0000313" key="14">
    <source>
        <dbReference type="RefSeq" id="XP_022107151.1"/>
    </source>
</evidence>
<dbReference type="Pfam" id="PF01055">
    <property type="entry name" value="Glyco_hydro_31_2nd"/>
    <property type="match status" value="1"/>
</dbReference>
<dbReference type="InterPro" id="IPR048395">
    <property type="entry name" value="Glyco_hydro_31_C"/>
</dbReference>
<keyword evidence="6" id="KW-0472">Membrane</keyword>
<accession>A0A8B7ZPZ6</accession>
<name>A0A8B7ZPZ6_ACAPL</name>
<evidence type="ECO:0000256" key="4">
    <source>
        <dbReference type="RuleBase" id="RU361185"/>
    </source>
</evidence>
<keyword evidence="3 4" id="KW-0326">Glycosidase</keyword>
<dbReference type="OMA" id="VWDEFLL"/>
<feature type="region of interest" description="Disordered" evidence="5">
    <location>
        <begin position="1"/>
        <end position="31"/>
    </location>
</feature>
<feature type="domain" description="Glycosyl hydrolase family 31 C-terminal" evidence="8">
    <location>
        <begin position="623"/>
        <end position="706"/>
    </location>
</feature>
<evidence type="ECO:0000256" key="1">
    <source>
        <dbReference type="ARBA" id="ARBA00007806"/>
    </source>
</evidence>
<comment type="similarity">
    <text evidence="1 4">Belongs to the glycosyl hydrolase 31 family.</text>
</comment>
<dbReference type="OrthoDB" id="10070917at2759"/>
<gene>
    <name evidence="10 11 12 13 14" type="primary">LOC110988155</name>
</gene>
<evidence type="ECO:0000313" key="13">
    <source>
        <dbReference type="RefSeq" id="XP_022107141.1"/>
    </source>
</evidence>
<keyword evidence="2 4" id="KW-0378">Hydrolase</keyword>
<evidence type="ECO:0000313" key="9">
    <source>
        <dbReference type="Proteomes" id="UP000694845"/>
    </source>
</evidence>
<evidence type="ECO:0000256" key="3">
    <source>
        <dbReference type="ARBA" id="ARBA00023295"/>
    </source>
</evidence>
<dbReference type="SUPFAM" id="SSF51011">
    <property type="entry name" value="Glycosyl hydrolase domain"/>
    <property type="match status" value="1"/>
</dbReference>
<evidence type="ECO:0000256" key="5">
    <source>
        <dbReference type="SAM" id="MobiDB-lite"/>
    </source>
</evidence>
<proteinExistence type="inferred from homology"/>
<dbReference type="RefSeq" id="XP_022107132.1">
    <property type="nucleotide sequence ID" value="XM_022251440.1"/>
</dbReference>
<dbReference type="RefSeq" id="XP_022107125.1">
    <property type="nucleotide sequence ID" value="XM_022251433.1"/>
</dbReference>
<keyword evidence="6" id="KW-1133">Transmembrane helix</keyword>
<dbReference type="Gene3D" id="2.60.40.1180">
    <property type="entry name" value="Golgi alpha-mannosidase II"/>
    <property type="match status" value="1"/>
</dbReference>
<dbReference type="GO" id="GO:0004553">
    <property type="term" value="F:hydrolase activity, hydrolyzing O-glycosyl compounds"/>
    <property type="evidence" value="ECO:0007669"/>
    <property type="project" value="InterPro"/>
</dbReference>
<evidence type="ECO:0000313" key="12">
    <source>
        <dbReference type="RefSeq" id="XP_022107132.1"/>
    </source>
</evidence>
<sequence>MHSKYSYEDSPGPLNSTPLSASRKTPSVDKPLSRGPCYLRKKTRHGLMAFFVAVLIFALLAWYYVTQHGRMSFVAIGPMSFDPQGRVVILSDAEGQTVFRDKVGMNLPEGAELQDCTKEADSLNSLCLTWINVTLQDESPLAEMDIEYVVLKNNIKCINVDWTALRLNFAPLDCISLNDSHWYGGSIVHSQHWVLEKLRISMQPYVSGDIVSERNAFGSVLERYWLSSRGVAVFVERDTPLHVSINEKQTNRELCFKAEYFNSPYQNPTNKHASLKYTVCMGEDVRKVHEYILQNYFSRPPGLPDERMFRWPIWSTGARYHVNINQSAVIEYADEINHHGFPNSHIEIDDKYTLHYGDVDFTQTKFPNAREMIEDLHDKGFRVSAWTHPFANIDSPTFRKGISHNYWMREPSGRVPALIKWWNGIGAILDVSDEGAANWYIGLLRKMQTDYGLDSFRFDAGEVSYIPFIYNATVPFNDPNLYCTQYVELVSTINQQINVRCGHQTQHQPVFVRMVDRDANWNYNNGLLTVIPTALLMGILGYPFILPGYVSTNVYSVDVNHPNRELYIRWVELMAYLPSMQFSVAPWQYDEEVIRIAHKMVKIHEDVVTPMIFNFSSEVITKGYPVIRPIWWIAPTDKVAQHIDSQFLIGSAYLVAPVLTQHARARDIYLPAGNWKEELGKQTILAGGMWLKDYPVGIDEVATFVKV</sequence>
<reference evidence="10 11" key="1">
    <citation type="submission" date="2025-04" db="UniProtKB">
        <authorList>
            <consortium name="RefSeq"/>
        </authorList>
    </citation>
    <scope>IDENTIFICATION</scope>
</reference>
<dbReference type="InterPro" id="IPR013780">
    <property type="entry name" value="Glyco_hydro_b"/>
</dbReference>
<feature type="domain" description="Glycoside hydrolase family 31 TIM barrel" evidence="7">
    <location>
        <begin position="312"/>
        <end position="603"/>
    </location>
</feature>
<dbReference type="GO" id="GO:0005975">
    <property type="term" value="P:carbohydrate metabolic process"/>
    <property type="evidence" value="ECO:0007669"/>
    <property type="project" value="InterPro"/>
</dbReference>
<evidence type="ECO:0000313" key="10">
    <source>
        <dbReference type="RefSeq" id="XP_022107115.1"/>
    </source>
</evidence>
<dbReference type="InterPro" id="IPR050985">
    <property type="entry name" value="Alpha-glycosidase_related"/>
</dbReference>